<dbReference type="EMBL" id="FXXQ01000003">
    <property type="protein sequence ID" value="SMX23067.1"/>
    <property type="molecule type" value="Genomic_DNA"/>
</dbReference>
<organism evidence="1 2">
    <name type="scientific">Boseongicola aestuarii</name>
    <dbReference type="NCBI Taxonomy" id="1470561"/>
    <lineage>
        <taxon>Bacteria</taxon>
        <taxon>Pseudomonadati</taxon>
        <taxon>Pseudomonadota</taxon>
        <taxon>Alphaproteobacteria</taxon>
        <taxon>Rhodobacterales</taxon>
        <taxon>Paracoccaceae</taxon>
        <taxon>Boseongicola</taxon>
    </lineage>
</organism>
<accession>A0A238IXC9</accession>
<dbReference type="Proteomes" id="UP000201838">
    <property type="component" value="Unassembled WGS sequence"/>
</dbReference>
<evidence type="ECO:0000313" key="2">
    <source>
        <dbReference type="Proteomes" id="UP000201838"/>
    </source>
</evidence>
<reference evidence="1 2" key="1">
    <citation type="submission" date="2017-05" db="EMBL/GenBank/DDBJ databases">
        <authorList>
            <person name="Song R."/>
            <person name="Chenine A.L."/>
            <person name="Ruprecht R.M."/>
        </authorList>
    </citation>
    <scope>NUCLEOTIDE SEQUENCE [LARGE SCALE GENOMIC DNA]</scope>
    <source>
        <strain evidence="1 2">CECT 8489</strain>
    </source>
</reference>
<sequence length="331" mass="38665">MSWREYAQRRQWESISISKLSVQEMFECLEILASVLPNVTRGDGVETYIDKINSNEAQGMEEYHASSLFHQLRRRYEIFTNRKGLGQPFRDEVSLAIQSLREVGIEYEGMHETYLYLDSDGDWIQLEGDVGKAILARDDSWEEELFFQEREGSISIRDGTLELRRRRDLYPWRYSKMLHTWWKIGFFPENSKVDHAICLLDSYRQFQSKLLGILSGEGFLEASFGNRGRRAADAIHLSRDAYWIGREYEAILKKEYEPHAVRGLKTIKGAQESAKAINAKHAKMRNLRFRRMEHLVPALGVDRAAAQCETEGLGKWESIKRQWNRYKKGTP</sequence>
<dbReference type="OrthoDB" id="7850056at2"/>
<keyword evidence="2" id="KW-1185">Reference proteome</keyword>
<dbReference type="RefSeq" id="WP_093973071.1">
    <property type="nucleotide sequence ID" value="NZ_FXXQ01000003.1"/>
</dbReference>
<name>A0A238IXC9_9RHOB</name>
<protein>
    <submittedName>
        <fullName evidence="1">Uncharacterized protein</fullName>
    </submittedName>
</protein>
<gene>
    <name evidence="1" type="ORF">BOA8489_01169</name>
</gene>
<proteinExistence type="predicted"/>
<dbReference type="AlphaFoldDB" id="A0A238IXC9"/>
<evidence type="ECO:0000313" key="1">
    <source>
        <dbReference type="EMBL" id="SMX23067.1"/>
    </source>
</evidence>